<comment type="similarity">
    <text evidence="6">Belongs to the peptidase M48 family.</text>
</comment>
<dbReference type="CDD" id="cd07326">
    <property type="entry name" value="M56_BlaR1_MecR1_like"/>
    <property type="match status" value="1"/>
</dbReference>
<feature type="transmembrane region" description="Helical" evidence="7">
    <location>
        <begin position="36"/>
        <end position="58"/>
    </location>
</feature>
<dbReference type="Gene3D" id="3.30.2010.10">
    <property type="entry name" value="Metalloproteases ('zincins'), catalytic domain"/>
    <property type="match status" value="1"/>
</dbReference>
<dbReference type="GO" id="GO:0004222">
    <property type="term" value="F:metalloendopeptidase activity"/>
    <property type="evidence" value="ECO:0007669"/>
    <property type="project" value="InterPro"/>
</dbReference>
<name>A0A1I2KE11_9ACTN</name>
<dbReference type="InterPro" id="IPR001915">
    <property type="entry name" value="Peptidase_M48"/>
</dbReference>
<evidence type="ECO:0000259" key="8">
    <source>
        <dbReference type="Pfam" id="PF01435"/>
    </source>
</evidence>
<evidence type="ECO:0000313" key="10">
    <source>
        <dbReference type="Proteomes" id="UP000181942"/>
    </source>
</evidence>
<sequence length="298" mass="31417">MRFDVYIPLVLPLLLTAIAPQVGLKVSPALAARVLTIAAVLAATASTWALLLLAATLVNEAPHVATEAGEDGRRLPEPVPVAIAVVAIMLLWLIGFRLVRALRAHYATRRVLERLCEGHPPDSELIVAASSTPRAFAIPGTPGRILVTAAMLGALEPAERRVLLAHERAHLAHRHSVLSTAVTLAAAANPVLAPVRTTVAFLVERWADEEAARRVGDRRTTARALARAALVAQRARPGCALSFSEHAVTRRIAALQTAPPPNLWSIGVAVLALGALPAFGALDATGDLLRMLGESLPG</sequence>
<evidence type="ECO:0000313" key="9">
    <source>
        <dbReference type="EMBL" id="SFF65285.1"/>
    </source>
</evidence>
<feature type="domain" description="Peptidase M48" evidence="8">
    <location>
        <begin position="118"/>
        <end position="184"/>
    </location>
</feature>
<keyword evidence="4 6" id="KW-0862">Zinc</keyword>
<dbReference type="InterPro" id="IPR052173">
    <property type="entry name" value="Beta-lactam_resp_regulator"/>
</dbReference>
<evidence type="ECO:0000256" key="2">
    <source>
        <dbReference type="ARBA" id="ARBA00022723"/>
    </source>
</evidence>
<evidence type="ECO:0000256" key="6">
    <source>
        <dbReference type="RuleBase" id="RU003983"/>
    </source>
</evidence>
<dbReference type="GO" id="GO:0006508">
    <property type="term" value="P:proteolysis"/>
    <property type="evidence" value="ECO:0007669"/>
    <property type="project" value="UniProtKB-KW"/>
</dbReference>
<keyword evidence="1 6" id="KW-0645">Protease</keyword>
<evidence type="ECO:0000256" key="5">
    <source>
        <dbReference type="ARBA" id="ARBA00023049"/>
    </source>
</evidence>
<reference evidence="9 10" key="1">
    <citation type="submission" date="2016-10" db="EMBL/GenBank/DDBJ databases">
        <authorList>
            <person name="de Groot N.N."/>
        </authorList>
    </citation>
    <scope>NUCLEOTIDE SEQUENCE [LARGE SCALE GENOMIC DNA]</scope>
    <source>
        <strain evidence="9 10">OK461</strain>
    </source>
</reference>
<keyword evidence="3 6" id="KW-0378">Hydrolase</keyword>
<organism evidence="9 10">
    <name type="scientific">Streptomyces mirabilis</name>
    <dbReference type="NCBI Taxonomy" id="68239"/>
    <lineage>
        <taxon>Bacteria</taxon>
        <taxon>Bacillati</taxon>
        <taxon>Actinomycetota</taxon>
        <taxon>Actinomycetes</taxon>
        <taxon>Kitasatosporales</taxon>
        <taxon>Streptomycetaceae</taxon>
        <taxon>Streptomyces</taxon>
    </lineage>
</organism>
<feature type="transmembrane region" description="Helical" evidence="7">
    <location>
        <begin position="263"/>
        <end position="282"/>
    </location>
</feature>
<dbReference type="RefSeq" id="WP_075029672.1">
    <property type="nucleotide sequence ID" value="NZ_FONR01000010.1"/>
</dbReference>
<dbReference type="PANTHER" id="PTHR34978">
    <property type="entry name" value="POSSIBLE SENSOR-TRANSDUCER PROTEIN BLAR"/>
    <property type="match status" value="1"/>
</dbReference>
<keyword evidence="7" id="KW-1133">Transmembrane helix</keyword>
<accession>A0A1I2KE11</accession>
<dbReference type="GO" id="GO:0046872">
    <property type="term" value="F:metal ion binding"/>
    <property type="evidence" value="ECO:0007669"/>
    <property type="project" value="UniProtKB-KW"/>
</dbReference>
<comment type="cofactor">
    <cofactor evidence="6">
        <name>Zn(2+)</name>
        <dbReference type="ChEBI" id="CHEBI:29105"/>
    </cofactor>
    <text evidence="6">Binds 1 zinc ion per subunit.</text>
</comment>
<keyword evidence="2" id="KW-0479">Metal-binding</keyword>
<evidence type="ECO:0000256" key="7">
    <source>
        <dbReference type="SAM" id="Phobius"/>
    </source>
</evidence>
<keyword evidence="7" id="KW-0812">Transmembrane</keyword>
<dbReference type="Pfam" id="PF01435">
    <property type="entry name" value="Peptidase_M48"/>
    <property type="match status" value="1"/>
</dbReference>
<dbReference type="EMBL" id="FONR01000010">
    <property type="protein sequence ID" value="SFF65285.1"/>
    <property type="molecule type" value="Genomic_DNA"/>
</dbReference>
<evidence type="ECO:0000256" key="1">
    <source>
        <dbReference type="ARBA" id="ARBA00022670"/>
    </source>
</evidence>
<proteinExistence type="inferred from homology"/>
<protein>
    <submittedName>
        <fullName evidence="9">Peptidase family M48</fullName>
    </submittedName>
</protein>
<gene>
    <name evidence="9" type="ORF">SAMN02787118_11070</name>
</gene>
<feature type="transmembrane region" description="Helical" evidence="7">
    <location>
        <begin position="78"/>
        <end position="99"/>
    </location>
</feature>
<feature type="transmembrane region" description="Helical" evidence="7">
    <location>
        <begin position="6"/>
        <end position="24"/>
    </location>
</feature>
<dbReference type="OrthoDB" id="3541294at2"/>
<dbReference type="Proteomes" id="UP000181942">
    <property type="component" value="Unassembled WGS sequence"/>
</dbReference>
<keyword evidence="5 6" id="KW-0482">Metalloprotease</keyword>
<dbReference type="PANTHER" id="PTHR34978:SF3">
    <property type="entry name" value="SLR0241 PROTEIN"/>
    <property type="match status" value="1"/>
</dbReference>
<evidence type="ECO:0000256" key="3">
    <source>
        <dbReference type="ARBA" id="ARBA00022801"/>
    </source>
</evidence>
<evidence type="ECO:0000256" key="4">
    <source>
        <dbReference type="ARBA" id="ARBA00022833"/>
    </source>
</evidence>
<dbReference type="AlphaFoldDB" id="A0A1I2KE11"/>
<keyword evidence="7" id="KW-0472">Membrane</keyword>